<evidence type="ECO:0000313" key="2">
    <source>
        <dbReference type="Proteomes" id="UP001164929"/>
    </source>
</evidence>
<dbReference type="Proteomes" id="UP001164929">
    <property type="component" value="Chromosome 3"/>
</dbReference>
<reference evidence="1" key="1">
    <citation type="journal article" date="2023" name="Mol. Ecol. Resour.">
        <title>Chromosome-level genome assembly of a triploid poplar Populus alba 'Berolinensis'.</title>
        <authorList>
            <person name="Chen S."/>
            <person name="Yu Y."/>
            <person name="Wang X."/>
            <person name="Wang S."/>
            <person name="Zhang T."/>
            <person name="Zhou Y."/>
            <person name="He R."/>
            <person name="Meng N."/>
            <person name="Wang Y."/>
            <person name="Liu W."/>
            <person name="Liu Z."/>
            <person name="Liu J."/>
            <person name="Guo Q."/>
            <person name="Huang H."/>
            <person name="Sederoff R.R."/>
            <person name="Wang G."/>
            <person name="Qu G."/>
            <person name="Chen S."/>
        </authorList>
    </citation>
    <scope>NUCLEOTIDE SEQUENCE</scope>
    <source>
        <strain evidence="1">SC-2020</strain>
    </source>
</reference>
<keyword evidence="2" id="KW-1185">Reference proteome</keyword>
<proteinExistence type="predicted"/>
<evidence type="ECO:0000313" key="1">
    <source>
        <dbReference type="EMBL" id="KAJ7002823.1"/>
    </source>
</evidence>
<organism evidence="1 2">
    <name type="scientific">Populus alba x Populus x berolinensis</name>
    <dbReference type="NCBI Taxonomy" id="444605"/>
    <lineage>
        <taxon>Eukaryota</taxon>
        <taxon>Viridiplantae</taxon>
        <taxon>Streptophyta</taxon>
        <taxon>Embryophyta</taxon>
        <taxon>Tracheophyta</taxon>
        <taxon>Spermatophyta</taxon>
        <taxon>Magnoliopsida</taxon>
        <taxon>eudicotyledons</taxon>
        <taxon>Gunneridae</taxon>
        <taxon>Pentapetalae</taxon>
        <taxon>rosids</taxon>
        <taxon>fabids</taxon>
        <taxon>Malpighiales</taxon>
        <taxon>Salicaceae</taxon>
        <taxon>Saliceae</taxon>
        <taxon>Populus</taxon>
    </lineage>
</organism>
<comment type="caution">
    <text evidence="1">The sequence shown here is derived from an EMBL/GenBank/DDBJ whole genome shotgun (WGS) entry which is preliminary data.</text>
</comment>
<name>A0AAD6R5Z4_9ROSI</name>
<accession>A0AAD6R5Z4</accession>
<dbReference type="EMBL" id="JAQIZT010000003">
    <property type="protein sequence ID" value="KAJ7002823.1"/>
    <property type="molecule type" value="Genomic_DNA"/>
</dbReference>
<dbReference type="AlphaFoldDB" id="A0AAD6R5Z4"/>
<gene>
    <name evidence="1" type="ORF">NC653_008135</name>
</gene>
<protein>
    <submittedName>
        <fullName evidence="1">Uncharacterized protein</fullName>
    </submittedName>
</protein>
<sequence>MNIFMAIIAMKQCTISSTTELSFIFTALIWDSNVSDMKFGWLDLFASRMSSYLNKYQNLVFQVLCHLACSCGAFYDNDSGLKKKAMQTTL</sequence>